<dbReference type="InterPro" id="IPR007138">
    <property type="entry name" value="ABM_dom"/>
</dbReference>
<dbReference type="EMBL" id="FWXH01000009">
    <property type="protein sequence ID" value="SMC25587.1"/>
    <property type="molecule type" value="Genomic_DNA"/>
</dbReference>
<dbReference type="GO" id="GO:0004497">
    <property type="term" value="F:monooxygenase activity"/>
    <property type="evidence" value="ECO:0007669"/>
    <property type="project" value="UniProtKB-KW"/>
</dbReference>
<keyword evidence="3" id="KW-1185">Reference proteome</keyword>
<dbReference type="Gene3D" id="3.30.70.100">
    <property type="match status" value="1"/>
</dbReference>
<dbReference type="PANTHER" id="PTHR33336">
    <property type="entry name" value="QUINOL MONOOXYGENASE YGIN-RELATED"/>
    <property type="match status" value="1"/>
</dbReference>
<proteinExistence type="predicted"/>
<dbReference type="SUPFAM" id="SSF54909">
    <property type="entry name" value="Dimeric alpha+beta barrel"/>
    <property type="match status" value="1"/>
</dbReference>
<sequence>MIKIIAKNFVKQGKVEQVLVLAKELVQETLKENGCISYGMYQSESDENVLTMIEQWENKDVLKAHMASEHFKRIVPLMNEFMDKKAEMDIYKKVI</sequence>
<organism evidence="2 3">
    <name type="scientific">Clostridium acidisoli DSM 12555</name>
    <dbReference type="NCBI Taxonomy" id="1121291"/>
    <lineage>
        <taxon>Bacteria</taxon>
        <taxon>Bacillati</taxon>
        <taxon>Bacillota</taxon>
        <taxon>Clostridia</taxon>
        <taxon>Eubacteriales</taxon>
        <taxon>Clostridiaceae</taxon>
        <taxon>Clostridium</taxon>
    </lineage>
</organism>
<dbReference type="PANTHER" id="PTHR33336:SF15">
    <property type="entry name" value="ABM DOMAIN-CONTAINING PROTEIN"/>
    <property type="match status" value="1"/>
</dbReference>
<reference evidence="2 3" key="1">
    <citation type="submission" date="2017-04" db="EMBL/GenBank/DDBJ databases">
        <authorList>
            <person name="Afonso C.L."/>
            <person name="Miller P.J."/>
            <person name="Scott M.A."/>
            <person name="Spackman E."/>
            <person name="Goraichik I."/>
            <person name="Dimitrov K.M."/>
            <person name="Suarez D.L."/>
            <person name="Swayne D.E."/>
        </authorList>
    </citation>
    <scope>NUCLEOTIDE SEQUENCE [LARGE SCALE GENOMIC DNA]</scope>
    <source>
        <strain evidence="2 3">DSM 12555</strain>
    </source>
</reference>
<feature type="domain" description="ABM" evidence="1">
    <location>
        <begin position="2"/>
        <end position="90"/>
    </location>
</feature>
<dbReference type="InterPro" id="IPR011008">
    <property type="entry name" value="Dimeric_a/b-barrel"/>
</dbReference>
<keyword evidence="2" id="KW-0560">Oxidoreductase</keyword>
<dbReference type="STRING" id="1121291.SAMN02745134_02495"/>
<keyword evidence="2" id="KW-0503">Monooxygenase</keyword>
<dbReference type="PROSITE" id="PS51725">
    <property type="entry name" value="ABM"/>
    <property type="match status" value="1"/>
</dbReference>
<protein>
    <submittedName>
        <fullName evidence="2">Quinol monooxygenase YgiN</fullName>
    </submittedName>
</protein>
<accession>A0A1W1XNY3</accession>
<name>A0A1W1XNY3_9CLOT</name>
<dbReference type="AlphaFoldDB" id="A0A1W1XNY3"/>
<dbReference type="RefSeq" id="WP_084116319.1">
    <property type="nucleotide sequence ID" value="NZ_FWXH01000009.1"/>
</dbReference>
<evidence type="ECO:0000259" key="1">
    <source>
        <dbReference type="PROSITE" id="PS51725"/>
    </source>
</evidence>
<gene>
    <name evidence="2" type="ORF">SAMN02745134_02495</name>
</gene>
<evidence type="ECO:0000313" key="2">
    <source>
        <dbReference type="EMBL" id="SMC25587.1"/>
    </source>
</evidence>
<dbReference type="Pfam" id="PF03992">
    <property type="entry name" value="ABM"/>
    <property type="match status" value="1"/>
</dbReference>
<dbReference type="OrthoDB" id="287932at2"/>
<dbReference type="Proteomes" id="UP000192468">
    <property type="component" value="Unassembled WGS sequence"/>
</dbReference>
<dbReference type="InterPro" id="IPR050744">
    <property type="entry name" value="AI-2_Isomerase_LsrG"/>
</dbReference>
<evidence type="ECO:0000313" key="3">
    <source>
        <dbReference type="Proteomes" id="UP000192468"/>
    </source>
</evidence>